<dbReference type="AlphaFoldDB" id="A0A2H4SCY2"/>
<comment type="subcellular location">
    <subcellularLocation>
        <location evidence="1">Nucleus</location>
    </subcellularLocation>
</comment>
<feature type="compositionally biased region" description="Polar residues" evidence="5">
    <location>
        <begin position="32"/>
        <end position="41"/>
    </location>
</feature>
<feature type="region of interest" description="Disordered" evidence="5">
    <location>
        <begin position="465"/>
        <end position="595"/>
    </location>
</feature>
<dbReference type="GO" id="GO:0003700">
    <property type="term" value="F:DNA-binding transcription factor activity"/>
    <property type="evidence" value="ECO:0007669"/>
    <property type="project" value="InterPro"/>
</dbReference>
<dbReference type="Proteomes" id="UP000323067">
    <property type="component" value="Chromosome vi"/>
</dbReference>
<name>A0A2H4SCY2_CORMI</name>
<feature type="compositionally biased region" description="Pro residues" evidence="5">
    <location>
        <begin position="90"/>
        <end position="99"/>
    </location>
</feature>
<feature type="compositionally biased region" description="Polar residues" evidence="5">
    <location>
        <begin position="48"/>
        <end position="61"/>
    </location>
</feature>
<dbReference type="InterPro" id="IPR000232">
    <property type="entry name" value="HSF_DNA-bd"/>
</dbReference>
<evidence type="ECO:0000259" key="6">
    <source>
        <dbReference type="SMART" id="SM00415"/>
    </source>
</evidence>
<feature type="domain" description="HSF-type DNA-binding" evidence="6">
    <location>
        <begin position="130"/>
        <end position="229"/>
    </location>
</feature>
<feature type="region of interest" description="Disordered" evidence="5">
    <location>
        <begin position="387"/>
        <end position="450"/>
    </location>
</feature>
<proteinExistence type="inferred from homology"/>
<evidence type="ECO:0000256" key="5">
    <source>
        <dbReference type="SAM" id="MobiDB-lite"/>
    </source>
</evidence>
<dbReference type="GO" id="GO:0005634">
    <property type="term" value="C:nucleus"/>
    <property type="evidence" value="ECO:0007669"/>
    <property type="project" value="UniProtKB-SubCell"/>
</dbReference>
<dbReference type="Pfam" id="PF00447">
    <property type="entry name" value="HSF_DNA-bind"/>
    <property type="match status" value="1"/>
</dbReference>
<dbReference type="Gene3D" id="1.10.10.10">
    <property type="entry name" value="Winged helix-like DNA-binding domain superfamily/Winged helix DNA-binding domain"/>
    <property type="match status" value="1"/>
</dbReference>
<dbReference type="SMART" id="SM00415">
    <property type="entry name" value="HSF"/>
    <property type="match status" value="1"/>
</dbReference>
<evidence type="ECO:0000256" key="3">
    <source>
        <dbReference type="ARBA" id="ARBA00023242"/>
    </source>
</evidence>
<reference evidence="7 8" key="1">
    <citation type="journal article" date="2017" name="BMC Genomics">
        <title>Chromosome level assembly and secondary metabolite potential of the parasitic fungus Cordyceps militaris.</title>
        <authorList>
            <person name="Kramer G.J."/>
            <person name="Nodwell J.R."/>
        </authorList>
    </citation>
    <scope>NUCLEOTIDE SEQUENCE [LARGE SCALE GENOMIC DNA]</scope>
    <source>
        <strain evidence="7 8">ATCC 34164</strain>
    </source>
</reference>
<evidence type="ECO:0000313" key="7">
    <source>
        <dbReference type="EMBL" id="ATY60965.1"/>
    </source>
</evidence>
<evidence type="ECO:0000256" key="4">
    <source>
        <dbReference type="RuleBase" id="RU004020"/>
    </source>
</evidence>
<dbReference type="EMBL" id="CP023323">
    <property type="protein sequence ID" value="ATY60965.1"/>
    <property type="molecule type" value="Genomic_DNA"/>
</dbReference>
<dbReference type="InterPro" id="IPR036390">
    <property type="entry name" value="WH_DNA-bd_sf"/>
</dbReference>
<evidence type="ECO:0000256" key="2">
    <source>
        <dbReference type="ARBA" id="ARBA00023125"/>
    </source>
</evidence>
<feature type="region of interest" description="Disordered" evidence="5">
    <location>
        <begin position="1"/>
        <end position="107"/>
    </location>
</feature>
<evidence type="ECO:0000313" key="8">
    <source>
        <dbReference type="Proteomes" id="UP000323067"/>
    </source>
</evidence>
<feature type="compositionally biased region" description="Polar residues" evidence="5">
    <location>
        <begin position="416"/>
        <end position="425"/>
    </location>
</feature>
<comment type="similarity">
    <text evidence="4">Belongs to the HSF family.</text>
</comment>
<dbReference type="InterPro" id="IPR036388">
    <property type="entry name" value="WH-like_DNA-bd_sf"/>
</dbReference>
<gene>
    <name evidence="7" type="ORF">A9K55_006452</name>
</gene>
<dbReference type="GO" id="GO:0043565">
    <property type="term" value="F:sequence-specific DNA binding"/>
    <property type="evidence" value="ECO:0007669"/>
    <property type="project" value="InterPro"/>
</dbReference>
<protein>
    <submittedName>
        <fullName evidence="7">Flocculation suppression</fullName>
    </submittedName>
</protein>
<feature type="compositionally biased region" description="Low complexity" evidence="5">
    <location>
        <begin position="72"/>
        <end position="89"/>
    </location>
</feature>
<keyword evidence="3" id="KW-0539">Nucleus</keyword>
<dbReference type="SUPFAM" id="SSF46785">
    <property type="entry name" value="Winged helix' DNA-binding domain"/>
    <property type="match status" value="1"/>
</dbReference>
<dbReference type="PANTHER" id="PTHR10015">
    <property type="entry name" value="HEAT SHOCK TRANSCRIPTION FACTOR"/>
    <property type="match status" value="1"/>
</dbReference>
<keyword evidence="2" id="KW-0238">DNA-binding</keyword>
<dbReference type="VEuPathDB" id="FungiDB:CCM_02465"/>
<feature type="compositionally biased region" description="Low complexity" evidence="5">
    <location>
        <begin position="473"/>
        <end position="485"/>
    </location>
</feature>
<feature type="region of interest" description="Disordered" evidence="5">
    <location>
        <begin position="239"/>
        <end position="259"/>
    </location>
</feature>
<dbReference type="PRINTS" id="PR00056">
    <property type="entry name" value="HSFDOMAIN"/>
</dbReference>
<organism evidence="7 8">
    <name type="scientific">Cordyceps militaris</name>
    <name type="common">Caterpillar fungus</name>
    <name type="synonym">Clavaria militaris</name>
    <dbReference type="NCBI Taxonomy" id="73501"/>
    <lineage>
        <taxon>Eukaryota</taxon>
        <taxon>Fungi</taxon>
        <taxon>Dikarya</taxon>
        <taxon>Ascomycota</taxon>
        <taxon>Pezizomycotina</taxon>
        <taxon>Sordariomycetes</taxon>
        <taxon>Hypocreomycetidae</taxon>
        <taxon>Hypocreales</taxon>
        <taxon>Cordycipitaceae</taxon>
        <taxon>Cordyceps</taxon>
    </lineage>
</organism>
<evidence type="ECO:0000256" key="1">
    <source>
        <dbReference type="ARBA" id="ARBA00004123"/>
    </source>
</evidence>
<sequence>MATATEGPYISSLPPDRPRDRIVSRAIPPARSSATMPSSSGDAMDVSPSHTPPANNTSPSAHNDYDSKSNGRSNNSPPQDPSSSSASMAAPPPPPPAPLSSPRLSRRLSSTSSTSKLFCYLVLVHPRTRTLLTFSSMLEDSQIQHLISWSATSESFVMSPTADFSKVLSQYFKHTNISSFVRQLNMYGFHKERDVFHTGNPDTTLWEFKHGNGNFKRGDIAGLREIKRRASKQLGPKESTYVKASTSQPGTPAEPVQYPPETTEAKLAHLEYSVIEMGARLQRSEEQSHYMQLRNQAALDTVSRLLQFNQELSRMVLSLAPSDSQTQRDVVALQAEMQRQTDFVRTFEEPAEPSYSVTRSYLGNIDNAPVSPRQLPQDDVRRTAPGIVQMRAQPSYRPLVSSNLTSGSRRFGSIGGTSPNQSSPLRNAAPAPPPAPHQLSANEAPGMSMGRRHTAADIRAHGWQAGAAPYHPSNPASAPWPSSPNRVPPEDQRIRESLSAYSLQSASHGHPRSRPTTPPPPTANGTSNGHDTFAGWGWNSTGSRDGRGTLFKDSSAPPTRRGSMAHILNPSNAENRSDEEDDLRGDDDRKRKRMQ</sequence>
<dbReference type="PANTHER" id="PTHR10015:SF396">
    <property type="entry name" value="FLOCCULATION SUPPRESSION PROTEIN"/>
    <property type="match status" value="1"/>
</dbReference>
<dbReference type="OrthoDB" id="60033at2759"/>
<accession>A0A2H4SCY2</accession>
<dbReference type="VEuPathDB" id="FungiDB:A9K55_006452"/>